<protein>
    <submittedName>
        <fullName evidence="1">Uncharacterized protein</fullName>
    </submittedName>
</protein>
<sequence>MAELHRASTDRFEPSRATKDEFRTGYLGRCSSVFISHRGALEGLVLSASLFFVRIPPVWTLFAQPFHGHLGVFPQLPDGLECAGVDTSSEYVALRLKWESFDEQTDGLLLTHVGWLLYRGFHLLVLDECSGRVILLEQIHSFDLSFARPRTASHTGRMKCSSVKCG</sequence>
<dbReference type="VEuPathDB" id="CryptoDB:Vbra_6292"/>
<keyword evidence="2" id="KW-1185">Reference proteome</keyword>
<proteinExistence type="predicted"/>
<accession>A0A0G4GKV7</accession>
<dbReference type="InParanoid" id="A0A0G4GKV7"/>
<reference evidence="1 2" key="1">
    <citation type="submission" date="2014-11" db="EMBL/GenBank/DDBJ databases">
        <authorList>
            <person name="Zhu J."/>
            <person name="Qi W."/>
            <person name="Song R."/>
        </authorList>
    </citation>
    <scope>NUCLEOTIDE SEQUENCE [LARGE SCALE GENOMIC DNA]</scope>
</reference>
<dbReference type="AlphaFoldDB" id="A0A0G4GKV7"/>
<dbReference type="EMBL" id="CDMY01000701">
    <property type="protein sequence ID" value="CEM30669.1"/>
    <property type="molecule type" value="Genomic_DNA"/>
</dbReference>
<organism evidence="1 2">
    <name type="scientific">Vitrella brassicaformis (strain CCMP3155)</name>
    <dbReference type="NCBI Taxonomy" id="1169540"/>
    <lineage>
        <taxon>Eukaryota</taxon>
        <taxon>Sar</taxon>
        <taxon>Alveolata</taxon>
        <taxon>Colpodellida</taxon>
        <taxon>Vitrellaceae</taxon>
        <taxon>Vitrella</taxon>
    </lineage>
</organism>
<evidence type="ECO:0000313" key="1">
    <source>
        <dbReference type="EMBL" id="CEM30669.1"/>
    </source>
</evidence>
<name>A0A0G4GKV7_VITBC</name>
<dbReference type="Proteomes" id="UP000041254">
    <property type="component" value="Unassembled WGS sequence"/>
</dbReference>
<evidence type="ECO:0000313" key="2">
    <source>
        <dbReference type="Proteomes" id="UP000041254"/>
    </source>
</evidence>
<gene>
    <name evidence="1" type="ORF">Vbra_6292</name>
</gene>